<reference evidence="3" key="1">
    <citation type="submission" date="2016-06" db="EMBL/GenBank/DDBJ databases">
        <title>NZP2037 Pacbio-Illumina hybrid assembly.</title>
        <authorList>
            <person name="Ramsay J.P."/>
        </authorList>
    </citation>
    <scope>NUCLEOTIDE SEQUENCE [LARGE SCALE GENOMIC DNA]</scope>
    <source>
        <strain evidence="3">R7ANS::ICEMlSym2042</strain>
    </source>
</reference>
<dbReference type="Gene3D" id="3.40.50.720">
    <property type="entry name" value="NAD(P)-binding Rossmann-like Domain"/>
    <property type="match status" value="1"/>
</dbReference>
<gene>
    <name evidence="2" type="ORF">BAE39_13550</name>
</gene>
<dbReference type="Proteomes" id="UP000093748">
    <property type="component" value="Unassembled WGS sequence"/>
</dbReference>
<dbReference type="SUPFAM" id="SSF51735">
    <property type="entry name" value="NAD(P)-binding Rossmann-fold domains"/>
    <property type="match status" value="1"/>
</dbReference>
<comment type="caution">
    <text evidence="2">The sequence shown here is derived from an EMBL/GenBank/DDBJ whole genome shotgun (WGS) entry which is preliminary data.</text>
</comment>
<dbReference type="RefSeq" id="WP_032929477.1">
    <property type="nucleotide sequence ID" value="NZ_LZTH01000012.1"/>
</dbReference>
<dbReference type="AlphaFoldDB" id="A0A1A5I9M4"/>
<name>A0A1A5I9M4_RHILI</name>
<dbReference type="FunFam" id="3.40.50.720:FF:000084">
    <property type="entry name" value="Short-chain dehydrogenase reductase"/>
    <property type="match status" value="1"/>
</dbReference>
<proteinExistence type="inferred from homology"/>
<evidence type="ECO:0000313" key="2">
    <source>
        <dbReference type="EMBL" id="OBP77064.1"/>
    </source>
</evidence>
<organism evidence="2 3">
    <name type="scientific">Rhizobium loti</name>
    <name type="common">Mesorhizobium loti</name>
    <dbReference type="NCBI Taxonomy" id="381"/>
    <lineage>
        <taxon>Bacteria</taxon>
        <taxon>Pseudomonadati</taxon>
        <taxon>Pseudomonadota</taxon>
        <taxon>Alphaproteobacteria</taxon>
        <taxon>Hyphomicrobiales</taxon>
        <taxon>Phyllobacteriaceae</taxon>
        <taxon>Mesorhizobium</taxon>
    </lineage>
</organism>
<dbReference type="InterPro" id="IPR036291">
    <property type="entry name" value="NAD(P)-bd_dom_sf"/>
</dbReference>
<evidence type="ECO:0000313" key="3">
    <source>
        <dbReference type="Proteomes" id="UP000093748"/>
    </source>
</evidence>
<dbReference type="EMBL" id="LZTJ01000012">
    <property type="protein sequence ID" value="OBP77064.1"/>
    <property type="molecule type" value="Genomic_DNA"/>
</dbReference>
<dbReference type="PRINTS" id="PR00081">
    <property type="entry name" value="GDHRDH"/>
</dbReference>
<dbReference type="PANTHER" id="PTHR42879">
    <property type="entry name" value="3-OXOACYL-(ACYL-CARRIER-PROTEIN) REDUCTASE"/>
    <property type="match status" value="1"/>
</dbReference>
<dbReference type="OrthoDB" id="9803333at2"/>
<dbReference type="PANTHER" id="PTHR42879:SF2">
    <property type="entry name" value="3-OXOACYL-[ACYL-CARRIER-PROTEIN] REDUCTASE FABG"/>
    <property type="match status" value="1"/>
</dbReference>
<dbReference type="InterPro" id="IPR002347">
    <property type="entry name" value="SDR_fam"/>
</dbReference>
<dbReference type="PRINTS" id="PR00080">
    <property type="entry name" value="SDRFAMILY"/>
</dbReference>
<dbReference type="Pfam" id="PF13561">
    <property type="entry name" value="adh_short_C2"/>
    <property type="match status" value="1"/>
</dbReference>
<evidence type="ECO:0000256" key="1">
    <source>
        <dbReference type="ARBA" id="ARBA00006484"/>
    </source>
</evidence>
<comment type="similarity">
    <text evidence="1">Belongs to the short-chain dehydrogenases/reductases (SDR) family.</text>
</comment>
<sequence>MMSVTYDFTGRTAIVTGGARGIGRAIAHKLSLSGADVWIWDIEPVELEGTRSLSVDVTKRDNVMQALTIMGEVGVDILVNNAGWLGGYKPFEEFEPAEWQRILQVNLLGTFEVTHRVLPLMRRAGKGRIVNMGSLAGKEGLPSLAAYSAASAGVIAFTKALSREVSDTDIRVNCIAPGPIDTRLIRDLGNETVDAMISASPLKRLGDPNEVAALVVWLCSDASAFNTGAVFDMSGGRARY</sequence>
<accession>A0A1A5I9M4</accession>
<dbReference type="GeneID" id="66685080"/>
<dbReference type="PATRIC" id="fig|266835.9.peg.6147"/>
<dbReference type="InterPro" id="IPR050259">
    <property type="entry name" value="SDR"/>
</dbReference>
<protein>
    <submittedName>
        <fullName evidence="2">3-oxoacyl-ACP reductase</fullName>
    </submittedName>
</protein>